<keyword evidence="1" id="KW-0812">Transmembrane</keyword>
<dbReference type="InterPro" id="IPR050256">
    <property type="entry name" value="Glycosyltransferase_2"/>
</dbReference>
<sequence>MYTSVRIEKCGEASFTSPSWGINHFQSLAVVIPAYNEERFIGSVVIHALRYAPKVIVIDDGSSDATAYIAEQAGATVIKHETNLGKSEAVNTALKWAKQNDTQALVFIDGDGQHKPDEILRVFEPILAGKADLVVGSRFLTIKSEIPVYRQIGQHLLTSFVNLASNVAVTDSQSGFRAYSRRAIELLHFNGSGLSVESEMQFLIEEHTLRVVEVPISVIYKEKSKRNPFSHGMQIISNVARLMGQHRPLLMFGIPGLFAILMSVITGLLVFDIYSETHEVALGYSLITIMLIILGVLSIFVGLILHSVRAFFLDLKKTMQHNCVLSNRVSRR</sequence>
<feature type="transmembrane region" description="Helical" evidence="1">
    <location>
        <begin position="283"/>
        <end position="312"/>
    </location>
</feature>
<dbReference type="Gene3D" id="3.90.550.10">
    <property type="entry name" value="Spore Coat Polysaccharide Biosynthesis Protein SpsA, Chain A"/>
    <property type="match status" value="1"/>
</dbReference>
<evidence type="ECO:0000313" key="5">
    <source>
        <dbReference type="Proteomes" id="UP000521676"/>
    </source>
</evidence>
<evidence type="ECO:0000259" key="2">
    <source>
        <dbReference type="Pfam" id="PF00535"/>
    </source>
</evidence>
<dbReference type="EMBL" id="JACATZ010000001">
    <property type="protein sequence ID" value="NWJ45680.1"/>
    <property type="molecule type" value="Genomic_DNA"/>
</dbReference>
<keyword evidence="1" id="KW-1133">Transmembrane helix</keyword>
<keyword evidence="1" id="KW-0472">Membrane</keyword>
<dbReference type="AlphaFoldDB" id="A0A8T7M135"/>
<dbReference type="PANTHER" id="PTHR48090:SF6">
    <property type="entry name" value="SLR5056 PROTEIN"/>
    <property type="match status" value="1"/>
</dbReference>
<dbReference type="PANTHER" id="PTHR48090">
    <property type="entry name" value="UNDECAPRENYL-PHOSPHATE 4-DEOXY-4-FORMAMIDO-L-ARABINOSE TRANSFERASE-RELATED"/>
    <property type="match status" value="1"/>
</dbReference>
<organism evidence="3 5">
    <name type="scientific">Candidatus Chlorohelix allophototropha</name>
    <dbReference type="NCBI Taxonomy" id="3003348"/>
    <lineage>
        <taxon>Bacteria</taxon>
        <taxon>Bacillati</taxon>
        <taxon>Chloroflexota</taxon>
        <taxon>Chloroflexia</taxon>
        <taxon>Candidatus Chloroheliales</taxon>
        <taxon>Candidatus Chloroheliaceae</taxon>
        <taxon>Candidatus Chlorohelix</taxon>
    </lineage>
</organism>
<dbReference type="CDD" id="cd04179">
    <property type="entry name" value="DPM_DPG-synthase_like"/>
    <property type="match status" value="1"/>
</dbReference>
<dbReference type="RefSeq" id="WP_341469443.1">
    <property type="nucleotide sequence ID" value="NZ_CP128399.1"/>
</dbReference>
<reference evidence="3 5" key="1">
    <citation type="submission" date="2020-06" db="EMBL/GenBank/DDBJ databases">
        <title>Anoxygenic phototrophic Chloroflexota member uses a Type I reaction center.</title>
        <authorList>
            <person name="Tsuji J.M."/>
            <person name="Shaw N.A."/>
            <person name="Nagashima S."/>
            <person name="Venkiteswaran J."/>
            <person name="Schiff S.L."/>
            <person name="Hanada S."/>
            <person name="Tank M."/>
            <person name="Neufeld J.D."/>
        </authorList>
    </citation>
    <scope>NUCLEOTIDE SEQUENCE [LARGE SCALE GENOMIC DNA]</scope>
    <source>
        <strain evidence="3">L227-S17</strain>
    </source>
</reference>
<proteinExistence type="predicted"/>
<gene>
    <name evidence="3" type="ORF">HXX08_07355</name>
    <name evidence="4" type="ORF">OZ401_000816</name>
</gene>
<protein>
    <submittedName>
        <fullName evidence="3">Glycosyltransferase family 2 protein</fullName>
    </submittedName>
</protein>
<name>A0A8T7M135_9CHLR</name>
<feature type="transmembrane region" description="Helical" evidence="1">
    <location>
        <begin position="249"/>
        <end position="271"/>
    </location>
</feature>
<evidence type="ECO:0000313" key="3">
    <source>
        <dbReference type="EMBL" id="NWJ45680.1"/>
    </source>
</evidence>
<dbReference type="EMBL" id="CP128399">
    <property type="protein sequence ID" value="WJW67549.1"/>
    <property type="molecule type" value="Genomic_DNA"/>
</dbReference>
<dbReference type="Pfam" id="PF00535">
    <property type="entry name" value="Glycos_transf_2"/>
    <property type="match status" value="1"/>
</dbReference>
<evidence type="ECO:0000256" key="1">
    <source>
        <dbReference type="SAM" id="Phobius"/>
    </source>
</evidence>
<reference evidence="4" key="2">
    <citation type="journal article" date="2024" name="Nature">
        <title>Anoxygenic phototroph of the Chloroflexota uses a type I reaction centre.</title>
        <authorList>
            <person name="Tsuji J.M."/>
            <person name="Shaw N.A."/>
            <person name="Nagashima S."/>
            <person name="Venkiteswaran J.J."/>
            <person name="Schiff S.L."/>
            <person name="Watanabe T."/>
            <person name="Fukui M."/>
            <person name="Hanada S."/>
            <person name="Tank M."/>
            <person name="Neufeld J.D."/>
        </authorList>
    </citation>
    <scope>NUCLEOTIDE SEQUENCE</scope>
    <source>
        <strain evidence="4">L227-S17</strain>
    </source>
</reference>
<evidence type="ECO:0000313" key="6">
    <source>
        <dbReference type="Proteomes" id="UP001431572"/>
    </source>
</evidence>
<dbReference type="Proteomes" id="UP000521676">
    <property type="component" value="Unassembled WGS sequence"/>
</dbReference>
<dbReference type="InterPro" id="IPR029044">
    <property type="entry name" value="Nucleotide-diphossugar_trans"/>
</dbReference>
<evidence type="ECO:0000313" key="4">
    <source>
        <dbReference type="EMBL" id="WJW67549.1"/>
    </source>
</evidence>
<accession>A0A8T7M135</accession>
<feature type="domain" description="Glycosyltransferase 2-like" evidence="2">
    <location>
        <begin position="30"/>
        <end position="185"/>
    </location>
</feature>
<keyword evidence="6" id="KW-1185">Reference proteome</keyword>
<dbReference type="Proteomes" id="UP001431572">
    <property type="component" value="Chromosome 1"/>
</dbReference>
<dbReference type="InterPro" id="IPR001173">
    <property type="entry name" value="Glyco_trans_2-like"/>
</dbReference>
<dbReference type="SUPFAM" id="SSF53448">
    <property type="entry name" value="Nucleotide-diphospho-sugar transferases"/>
    <property type="match status" value="1"/>
</dbReference>